<evidence type="ECO:0000313" key="1">
    <source>
        <dbReference type="EMBL" id="GAA1385117.1"/>
    </source>
</evidence>
<name>A0ABN1XMC7_9ACTN</name>
<protein>
    <submittedName>
        <fullName evidence="1">Uncharacterized protein</fullName>
    </submittedName>
</protein>
<proteinExistence type="predicted"/>
<gene>
    <name evidence="1" type="ORF">GCM10009639_07470</name>
</gene>
<dbReference type="Proteomes" id="UP001499863">
    <property type="component" value="Unassembled WGS sequence"/>
</dbReference>
<accession>A0ABN1XMC7</accession>
<evidence type="ECO:0000313" key="2">
    <source>
        <dbReference type="Proteomes" id="UP001499863"/>
    </source>
</evidence>
<organism evidence="1 2">
    <name type="scientific">Kitasatospora putterlickiae</name>
    <dbReference type="NCBI Taxonomy" id="221725"/>
    <lineage>
        <taxon>Bacteria</taxon>
        <taxon>Bacillati</taxon>
        <taxon>Actinomycetota</taxon>
        <taxon>Actinomycetes</taxon>
        <taxon>Kitasatosporales</taxon>
        <taxon>Streptomycetaceae</taxon>
        <taxon>Kitasatospora</taxon>
    </lineage>
</organism>
<dbReference type="RefSeq" id="WP_344325635.1">
    <property type="nucleotide sequence ID" value="NZ_BAAAKJ010000030.1"/>
</dbReference>
<dbReference type="EMBL" id="BAAAKJ010000030">
    <property type="protein sequence ID" value="GAA1385117.1"/>
    <property type="molecule type" value="Genomic_DNA"/>
</dbReference>
<keyword evidence="2" id="KW-1185">Reference proteome</keyword>
<sequence>MNGPGWQPPEHEVEPAYQPVQINRTDGSWAVGRINAWWRPAGAPAWCRVRAMGRGEAPAWMPFDPEHLLLLPATGI</sequence>
<comment type="caution">
    <text evidence="1">The sequence shown here is derived from an EMBL/GenBank/DDBJ whole genome shotgun (WGS) entry which is preliminary data.</text>
</comment>
<reference evidence="1 2" key="1">
    <citation type="journal article" date="2019" name="Int. J. Syst. Evol. Microbiol.">
        <title>The Global Catalogue of Microorganisms (GCM) 10K type strain sequencing project: providing services to taxonomists for standard genome sequencing and annotation.</title>
        <authorList>
            <consortium name="The Broad Institute Genomics Platform"/>
            <consortium name="The Broad Institute Genome Sequencing Center for Infectious Disease"/>
            <person name="Wu L."/>
            <person name="Ma J."/>
        </authorList>
    </citation>
    <scope>NUCLEOTIDE SEQUENCE [LARGE SCALE GENOMIC DNA]</scope>
    <source>
        <strain evidence="1 2">JCM 12393</strain>
    </source>
</reference>